<evidence type="ECO:0000313" key="2">
    <source>
        <dbReference type="EMBL" id="CEH18152.1"/>
    </source>
</evidence>
<name>A0A0P1BMT4_9BASI</name>
<proteinExistence type="predicted"/>
<evidence type="ECO:0000313" key="3">
    <source>
        <dbReference type="Proteomes" id="UP000054845"/>
    </source>
</evidence>
<accession>A0A0P1BMT4</accession>
<feature type="region of interest" description="Disordered" evidence="1">
    <location>
        <begin position="114"/>
        <end position="136"/>
    </location>
</feature>
<dbReference type="OrthoDB" id="3365926at2759"/>
<dbReference type="AlphaFoldDB" id="A0A0P1BMT4"/>
<keyword evidence="3" id="KW-1185">Reference proteome</keyword>
<sequence>MRSSSTSLSPVESMRLRLDTLTALVQGPSAQQRAGPSLHAASLALANQATSSSGEDAGAGSKVNERSITSRLSQAQEALNDSIGAHKSLMAFAQTFDQNRPWLIPIIALQKRSVGSGSENGKPEEEGEQNDARDLGKGAEERDEWLMLGGLEERATIVIEAERDIKQLGRDMDAIKELQRFAEELQDLRPLLDQLIARLSDASESRPELDSQVLSLVDQYGEWVRMLSSLFVSWDEGLSELERRVTQLERQKAAAR</sequence>
<reference evidence="2 3" key="1">
    <citation type="submission" date="2014-09" db="EMBL/GenBank/DDBJ databases">
        <authorList>
            <person name="Magalhaes I.L.F."/>
            <person name="Oliveira U."/>
            <person name="Santos F.R."/>
            <person name="Vidigal T.H.D.A."/>
            <person name="Brescovit A.D."/>
            <person name="Santos A.J."/>
        </authorList>
    </citation>
    <scope>NUCLEOTIDE SEQUENCE [LARGE SCALE GENOMIC DNA]</scope>
</reference>
<evidence type="ECO:0008006" key="4">
    <source>
        <dbReference type="Google" id="ProtNLM"/>
    </source>
</evidence>
<dbReference type="Proteomes" id="UP000054845">
    <property type="component" value="Unassembled WGS sequence"/>
</dbReference>
<protein>
    <recommendedName>
        <fullName evidence="4">Dynactin subunit</fullName>
    </recommendedName>
</protein>
<dbReference type="EMBL" id="CCYA01000270">
    <property type="protein sequence ID" value="CEH18152.1"/>
    <property type="molecule type" value="Genomic_DNA"/>
</dbReference>
<evidence type="ECO:0000256" key="1">
    <source>
        <dbReference type="SAM" id="MobiDB-lite"/>
    </source>
</evidence>
<dbReference type="STRING" id="401625.A0A0P1BMT4"/>
<organism evidence="2 3">
    <name type="scientific">Ceraceosorus bombacis</name>
    <dbReference type="NCBI Taxonomy" id="401625"/>
    <lineage>
        <taxon>Eukaryota</taxon>
        <taxon>Fungi</taxon>
        <taxon>Dikarya</taxon>
        <taxon>Basidiomycota</taxon>
        <taxon>Ustilaginomycotina</taxon>
        <taxon>Exobasidiomycetes</taxon>
        <taxon>Ceraceosorales</taxon>
        <taxon>Ceraceosoraceae</taxon>
        <taxon>Ceraceosorus</taxon>
    </lineage>
</organism>